<proteinExistence type="predicted"/>
<dbReference type="Proteomes" id="UP001287282">
    <property type="component" value="Unassembled WGS sequence"/>
</dbReference>
<dbReference type="RefSeq" id="WP_317123637.1">
    <property type="nucleotide sequence ID" value="NZ_JAWJBA010000009.1"/>
</dbReference>
<keyword evidence="4" id="KW-1185">Reference proteome</keyword>
<evidence type="ECO:0000256" key="1">
    <source>
        <dbReference type="ARBA" id="ARBA00023125"/>
    </source>
</evidence>
<evidence type="ECO:0000259" key="2">
    <source>
        <dbReference type="PROSITE" id="PS50943"/>
    </source>
</evidence>
<dbReference type="InterPro" id="IPR001387">
    <property type="entry name" value="Cro/C1-type_HTH"/>
</dbReference>
<dbReference type="PANTHER" id="PTHR46797">
    <property type="entry name" value="HTH-TYPE TRANSCRIPTIONAL REGULATOR"/>
    <property type="match status" value="1"/>
</dbReference>
<name>A0ABU3XF13_9BACI</name>
<dbReference type="SUPFAM" id="SSF47413">
    <property type="entry name" value="lambda repressor-like DNA-binding domains"/>
    <property type="match status" value="1"/>
</dbReference>
<dbReference type="CDD" id="cd00093">
    <property type="entry name" value="HTH_XRE"/>
    <property type="match status" value="1"/>
</dbReference>
<accession>A0ABU3XF13</accession>
<dbReference type="Pfam" id="PF01381">
    <property type="entry name" value="HTH_3"/>
    <property type="match status" value="1"/>
</dbReference>
<dbReference type="SMART" id="SM00530">
    <property type="entry name" value="HTH_XRE"/>
    <property type="match status" value="1"/>
</dbReference>
<dbReference type="PANTHER" id="PTHR46797:SF1">
    <property type="entry name" value="METHYLPHOSPHONATE SYNTHASE"/>
    <property type="match status" value="1"/>
</dbReference>
<dbReference type="EMBL" id="JAWJBA010000009">
    <property type="protein sequence ID" value="MDV2686479.1"/>
    <property type="molecule type" value="Genomic_DNA"/>
</dbReference>
<protein>
    <submittedName>
        <fullName evidence="3">Helix-turn-helix transcriptional regulator</fullName>
    </submittedName>
</protein>
<evidence type="ECO:0000313" key="3">
    <source>
        <dbReference type="EMBL" id="MDV2686479.1"/>
    </source>
</evidence>
<comment type="caution">
    <text evidence="3">The sequence shown here is derived from an EMBL/GenBank/DDBJ whole genome shotgun (WGS) entry which is preliminary data.</text>
</comment>
<keyword evidence="1" id="KW-0238">DNA-binding</keyword>
<gene>
    <name evidence="3" type="ORF">RYX56_19090</name>
</gene>
<dbReference type="InterPro" id="IPR050807">
    <property type="entry name" value="TransReg_Diox_bact_type"/>
</dbReference>
<reference evidence="3 4" key="1">
    <citation type="submission" date="2023-10" db="EMBL/GenBank/DDBJ databases">
        <title>Screening of Alkalihalobacillus lindianensis BZ-TG-R113 and Its Alleviation of Salt Stress on Rapeseed Growth.</title>
        <authorList>
            <person name="Zhao B."/>
            <person name="Guo T."/>
        </authorList>
    </citation>
    <scope>NUCLEOTIDE SEQUENCE [LARGE SCALE GENOMIC DNA]</scope>
    <source>
        <strain evidence="3 4">BZ-TG-R113</strain>
    </source>
</reference>
<sequence length="96" mass="10918">MGKQEKDPLLESFGIIVRTRRNRAGLTIEELAWRSGLTVTYISQIENGIRNTSLEIIMKLAAALELDHPGILINEDIQEAYEDIRAPIQQRIDESK</sequence>
<evidence type="ECO:0000313" key="4">
    <source>
        <dbReference type="Proteomes" id="UP001287282"/>
    </source>
</evidence>
<dbReference type="PROSITE" id="PS50943">
    <property type="entry name" value="HTH_CROC1"/>
    <property type="match status" value="1"/>
</dbReference>
<dbReference type="Gene3D" id="1.10.260.40">
    <property type="entry name" value="lambda repressor-like DNA-binding domains"/>
    <property type="match status" value="1"/>
</dbReference>
<organism evidence="3 4">
    <name type="scientific">Alkalihalophilus lindianensis</name>
    <dbReference type="NCBI Taxonomy" id="1630542"/>
    <lineage>
        <taxon>Bacteria</taxon>
        <taxon>Bacillati</taxon>
        <taxon>Bacillota</taxon>
        <taxon>Bacilli</taxon>
        <taxon>Bacillales</taxon>
        <taxon>Bacillaceae</taxon>
        <taxon>Alkalihalophilus</taxon>
    </lineage>
</organism>
<dbReference type="InterPro" id="IPR010982">
    <property type="entry name" value="Lambda_DNA-bd_dom_sf"/>
</dbReference>
<feature type="domain" description="HTH cro/C1-type" evidence="2">
    <location>
        <begin position="17"/>
        <end position="71"/>
    </location>
</feature>